<dbReference type="Pfam" id="PF04248">
    <property type="entry name" value="NTP_transf_9"/>
    <property type="match status" value="1"/>
</dbReference>
<evidence type="ECO:0000313" key="3">
    <source>
        <dbReference type="EMBL" id="MDS1271860.1"/>
    </source>
</evidence>
<feature type="region of interest" description="Disordered" evidence="1">
    <location>
        <begin position="94"/>
        <end position="113"/>
    </location>
</feature>
<dbReference type="Gene3D" id="2.170.150.40">
    <property type="entry name" value="Domain of unknown function (DUF427)"/>
    <property type="match status" value="1"/>
</dbReference>
<keyword evidence="4" id="KW-1185">Reference proteome</keyword>
<organism evidence="3 4">
    <name type="scientific">Lipingzhangella rawalii</name>
    <dbReference type="NCBI Taxonomy" id="2055835"/>
    <lineage>
        <taxon>Bacteria</taxon>
        <taxon>Bacillati</taxon>
        <taxon>Actinomycetota</taxon>
        <taxon>Actinomycetes</taxon>
        <taxon>Streptosporangiales</taxon>
        <taxon>Nocardiopsidaceae</taxon>
        <taxon>Lipingzhangella</taxon>
    </lineage>
</organism>
<feature type="compositionally biased region" description="Basic and acidic residues" evidence="1">
    <location>
        <begin position="94"/>
        <end position="103"/>
    </location>
</feature>
<sequence>MIRASWGGVVLAAAPRTVRVEGNHYFPPESLSWEYLRGSGTRTVCPWKGVAHYYDLVVADGTHPDVAWTYSRPIPWIRRIRGYVAFGPGVTVERVDDTTEPKAPHTPTNGDPA</sequence>
<dbReference type="Proteomes" id="UP001250214">
    <property type="component" value="Unassembled WGS sequence"/>
</dbReference>
<comment type="caution">
    <text evidence="3">The sequence shown here is derived from an EMBL/GenBank/DDBJ whole genome shotgun (WGS) entry which is preliminary data.</text>
</comment>
<protein>
    <submittedName>
        <fullName evidence="3">DUF427 domain-containing protein</fullName>
    </submittedName>
</protein>
<dbReference type="PANTHER" id="PTHR34310:SF5">
    <property type="entry name" value="DUF427 DOMAIN PROTEIN (AFU_ORTHOLOGUE AFUA_3G02220)"/>
    <property type="match status" value="1"/>
</dbReference>
<evidence type="ECO:0000259" key="2">
    <source>
        <dbReference type="Pfam" id="PF04248"/>
    </source>
</evidence>
<gene>
    <name evidence="3" type="ORF">RIF23_16325</name>
</gene>
<proteinExistence type="predicted"/>
<dbReference type="EMBL" id="JAVLVT010000008">
    <property type="protein sequence ID" value="MDS1271860.1"/>
    <property type="molecule type" value="Genomic_DNA"/>
</dbReference>
<feature type="domain" description="DUF427" evidence="2">
    <location>
        <begin position="2"/>
        <end position="88"/>
    </location>
</feature>
<dbReference type="InterPro" id="IPR038694">
    <property type="entry name" value="DUF427_sf"/>
</dbReference>
<reference evidence="4" key="1">
    <citation type="submission" date="2023-07" db="EMBL/GenBank/DDBJ databases">
        <title>Novel species in the genus Lipingzhangella isolated from Sambhar Salt Lake.</title>
        <authorList>
            <person name="Jiya N."/>
            <person name="Kajale S."/>
            <person name="Sharma A."/>
        </authorList>
    </citation>
    <scope>NUCLEOTIDE SEQUENCE [LARGE SCALE GENOMIC DNA]</scope>
    <source>
        <strain evidence="4">LS1_29</strain>
    </source>
</reference>
<evidence type="ECO:0000313" key="4">
    <source>
        <dbReference type="Proteomes" id="UP001250214"/>
    </source>
</evidence>
<dbReference type="InterPro" id="IPR007361">
    <property type="entry name" value="DUF427"/>
</dbReference>
<name>A0ABU2HAI8_9ACTN</name>
<evidence type="ECO:0000256" key="1">
    <source>
        <dbReference type="SAM" id="MobiDB-lite"/>
    </source>
</evidence>
<dbReference type="RefSeq" id="WP_310913416.1">
    <property type="nucleotide sequence ID" value="NZ_JAVLVT010000008.1"/>
</dbReference>
<dbReference type="PANTHER" id="PTHR34310">
    <property type="entry name" value="DUF427 DOMAIN PROTEIN (AFU_ORTHOLOGUE AFUA_3G02220)"/>
    <property type="match status" value="1"/>
</dbReference>
<accession>A0ABU2HAI8</accession>